<protein>
    <submittedName>
        <fullName evidence="6">Methyl-accepting chemotaxis protein</fullName>
    </submittedName>
</protein>
<name>I9AG04_9THEO</name>
<dbReference type="InterPro" id="IPR004089">
    <property type="entry name" value="MCPsignal_dom"/>
</dbReference>
<evidence type="ECO:0000256" key="1">
    <source>
        <dbReference type="ARBA" id="ARBA00023224"/>
    </source>
</evidence>
<feature type="domain" description="Methyl-accepting transducer" evidence="5">
    <location>
        <begin position="64"/>
        <end position="300"/>
    </location>
</feature>
<feature type="coiled-coil region" evidence="4">
    <location>
        <begin position="351"/>
        <end position="378"/>
    </location>
</feature>
<dbReference type="Proteomes" id="UP000005110">
    <property type="component" value="Chromosome"/>
</dbReference>
<dbReference type="EMBL" id="CM001486">
    <property type="protein sequence ID" value="EIW00937.1"/>
    <property type="molecule type" value="Genomic_DNA"/>
</dbReference>
<dbReference type="PROSITE" id="PS50111">
    <property type="entry name" value="CHEMOTAXIS_TRANSDUC_2"/>
    <property type="match status" value="2"/>
</dbReference>
<dbReference type="SUPFAM" id="SSF58104">
    <property type="entry name" value="Methyl-accepting chemotaxis protein (MCP) signaling domain"/>
    <property type="match status" value="2"/>
</dbReference>
<evidence type="ECO:0000256" key="4">
    <source>
        <dbReference type="SAM" id="Coils"/>
    </source>
</evidence>
<dbReference type="PRINTS" id="PR00260">
    <property type="entry name" value="CHEMTRNSDUCR"/>
</dbReference>
<evidence type="ECO:0000313" key="6">
    <source>
        <dbReference type="EMBL" id="EIW00937.1"/>
    </source>
</evidence>
<evidence type="ECO:0000256" key="3">
    <source>
        <dbReference type="PROSITE-ProRule" id="PRU00284"/>
    </source>
</evidence>
<feature type="domain" description="Methyl-accepting transducer" evidence="5">
    <location>
        <begin position="364"/>
        <end position="614"/>
    </location>
</feature>
<dbReference type="GO" id="GO:0004888">
    <property type="term" value="F:transmembrane signaling receptor activity"/>
    <property type="evidence" value="ECO:0007669"/>
    <property type="project" value="InterPro"/>
</dbReference>
<keyword evidence="7" id="KW-1185">Reference proteome</keyword>
<accession>I9AG04</accession>
<dbReference type="GO" id="GO:0016020">
    <property type="term" value="C:membrane"/>
    <property type="evidence" value="ECO:0007669"/>
    <property type="project" value="InterPro"/>
</dbReference>
<dbReference type="InterPro" id="IPR004090">
    <property type="entry name" value="Chemotax_Me-accpt_rcpt"/>
</dbReference>
<evidence type="ECO:0000313" key="7">
    <source>
        <dbReference type="Proteomes" id="UP000005110"/>
    </source>
</evidence>
<dbReference type="GO" id="GO:0006935">
    <property type="term" value="P:chemotaxis"/>
    <property type="evidence" value="ECO:0007669"/>
    <property type="project" value="InterPro"/>
</dbReference>
<comment type="similarity">
    <text evidence="2">Belongs to the methyl-accepting chemotaxis (MCP) protein family.</text>
</comment>
<dbReference type="PANTHER" id="PTHR32089">
    <property type="entry name" value="METHYL-ACCEPTING CHEMOTAXIS PROTEIN MCPB"/>
    <property type="match status" value="1"/>
</dbReference>
<dbReference type="PANTHER" id="PTHR32089:SF112">
    <property type="entry name" value="LYSOZYME-LIKE PROTEIN-RELATED"/>
    <property type="match status" value="1"/>
</dbReference>
<dbReference type="Pfam" id="PF00015">
    <property type="entry name" value="MCPsignal"/>
    <property type="match status" value="2"/>
</dbReference>
<evidence type="ECO:0000256" key="2">
    <source>
        <dbReference type="ARBA" id="ARBA00029447"/>
    </source>
</evidence>
<evidence type="ECO:0000259" key="5">
    <source>
        <dbReference type="PROSITE" id="PS50111"/>
    </source>
</evidence>
<proteinExistence type="inferred from homology"/>
<keyword evidence="1 3" id="KW-0807">Transducer</keyword>
<feature type="coiled-coil region" evidence="4">
    <location>
        <begin position="512"/>
        <end position="584"/>
    </location>
</feature>
<reference evidence="6 7" key="1">
    <citation type="submission" date="2012-02" db="EMBL/GenBank/DDBJ databases">
        <title>Improved High-Quality Draft sequence of Thermoanaerobacter siderophilus SR4.</title>
        <authorList>
            <consortium name="US DOE Joint Genome Institute"/>
            <person name="Lucas S."/>
            <person name="Han J."/>
            <person name="Lapidus A."/>
            <person name="Cheng J.-F."/>
            <person name="Goodwin L."/>
            <person name="Pitluck S."/>
            <person name="Peters L."/>
            <person name="Detter J.C."/>
            <person name="Han C."/>
            <person name="Tapia R."/>
            <person name="Land M."/>
            <person name="Hauser L."/>
            <person name="Kyrpides N."/>
            <person name="Ivanova N."/>
            <person name="Pagani I."/>
            <person name="Hemme C."/>
            <person name="Woyke T."/>
        </authorList>
    </citation>
    <scope>NUCLEOTIDE SEQUENCE [LARGE SCALE GENOMIC DNA]</scope>
    <source>
        <strain evidence="6 7">SR4</strain>
    </source>
</reference>
<dbReference type="GO" id="GO:0007165">
    <property type="term" value="P:signal transduction"/>
    <property type="evidence" value="ECO:0007669"/>
    <property type="project" value="UniProtKB-KW"/>
</dbReference>
<dbReference type="HOGENOM" id="CLU_740858_0_0_9"/>
<dbReference type="SMART" id="SM00283">
    <property type="entry name" value="MA"/>
    <property type="match status" value="2"/>
</dbReference>
<dbReference type="Gene3D" id="1.10.287.950">
    <property type="entry name" value="Methyl-accepting chemotaxis protein"/>
    <property type="match status" value="2"/>
</dbReference>
<keyword evidence="4" id="KW-0175">Coiled coil</keyword>
<organism evidence="6 7">
    <name type="scientific">Thermoanaerobacter siderophilus SR4</name>
    <dbReference type="NCBI Taxonomy" id="880478"/>
    <lineage>
        <taxon>Bacteria</taxon>
        <taxon>Bacillati</taxon>
        <taxon>Bacillota</taxon>
        <taxon>Clostridia</taxon>
        <taxon>Thermoanaerobacterales</taxon>
        <taxon>Thermoanaerobacteraceae</taxon>
        <taxon>Thermoanaerobacter</taxon>
    </lineage>
</organism>
<dbReference type="AlphaFoldDB" id="I9AG04"/>
<gene>
    <name evidence="6" type="ORF">ThesiDRAFT1_2074</name>
</gene>
<dbReference type="PATRIC" id="fig|880478.3.peg.483"/>
<sequence length="644" mass="68512">MAEKNYKTLAPLSGESISATSTNTAVDGVDRKQIEMQRKKARTFAKRQQAAERIATATEELSSGVEEASGAIEELRSSMEQIASGAEEASKAIQESLAAIEQVTRGAERSSANAQKVLDRAEAIQLLVKKTAEDIEKLVEGVNKASSKNEESARLVAQLEKQAENIVDIVKTVGRIADQTNLLALNAAIEAARAGDHGRGFAVVADEVRVLAETSEKAANDIREVVNQIQQEVKVVVDAINGAAAKARSQVERGKTISEGLVSVLRAMDEVVKGVSLINDLSRQSFQAVQEFQKGAEIIASGAEQQAGATEESLQAIEQQAKALADVSQGSTELAEMAEDLRTSTDTQKSAESFAAAAEELSAAIEELSKSADQIMVALSQISKGAEQQASAAEESSSAVAQVENGMKTIGEQAQSALNKVMELSRLLETNKSNVDQLIAGIEDALNENKLNIEKIKTLESMAKQINKIVDTIVTVGIQTNMLAVSGAIEAARAGEHGKGFAVVASDIRNLAQDSTNNAEQIKELVRSIQEQIGIVLEDAEAIGDSTVEEVEKARRTSKDLEQIEKDMKEMVKASEEIAEEANQSILAIGQIRKGVDQIASAAEEASRAAQEAAAAGKQQAEGIRELAQAIEDIAALADEMQQL</sequence>